<accession>A0A482XCE8</accession>
<feature type="transmembrane region" description="Helical" evidence="1">
    <location>
        <begin position="98"/>
        <end position="118"/>
    </location>
</feature>
<keyword evidence="3" id="KW-1185">Reference proteome</keyword>
<dbReference type="InParanoid" id="A0A482XCE8"/>
<dbReference type="EMBL" id="QKKF02012713">
    <property type="protein sequence ID" value="RZF43504.1"/>
    <property type="molecule type" value="Genomic_DNA"/>
</dbReference>
<dbReference type="AlphaFoldDB" id="A0A482XCE8"/>
<keyword evidence="1" id="KW-0472">Membrane</keyword>
<evidence type="ECO:0000256" key="1">
    <source>
        <dbReference type="SAM" id="Phobius"/>
    </source>
</evidence>
<evidence type="ECO:0000313" key="2">
    <source>
        <dbReference type="EMBL" id="RZF43504.1"/>
    </source>
</evidence>
<proteinExistence type="predicted"/>
<keyword evidence="1" id="KW-0812">Transmembrane</keyword>
<organism evidence="2 3">
    <name type="scientific">Laodelphax striatellus</name>
    <name type="common">Small brown planthopper</name>
    <name type="synonym">Delphax striatella</name>
    <dbReference type="NCBI Taxonomy" id="195883"/>
    <lineage>
        <taxon>Eukaryota</taxon>
        <taxon>Metazoa</taxon>
        <taxon>Ecdysozoa</taxon>
        <taxon>Arthropoda</taxon>
        <taxon>Hexapoda</taxon>
        <taxon>Insecta</taxon>
        <taxon>Pterygota</taxon>
        <taxon>Neoptera</taxon>
        <taxon>Paraneoptera</taxon>
        <taxon>Hemiptera</taxon>
        <taxon>Auchenorrhyncha</taxon>
        <taxon>Fulgoroidea</taxon>
        <taxon>Delphacidae</taxon>
        <taxon>Criomorphinae</taxon>
        <taxon>Laodelphax</taxon>
    </lineage>
</organism>
<keyword evidence="1" id="KW-1133">Transmembrane helix</keyword>
<protein>
    <submittedName>
        <fullName evidence="2">Uncharacterized protein</fullName>
    </submittedName>
</protein>
<sequence length="176" mass="19278">MALPVQSCFNVLTLRQGTLLIAVVELFLSVFLLFLLLLGSADAQEMAAVLEADIEDSAAREGIALAPDTDLPSSYSSSSSSSVAISHNQAQLHKAQHLAFVVIMSLYTGVIMAIVHLISCILLLYGTAMVIFAFYVWLVVYSHYKELCALEEAICSANHHMLKNGYFQFPEKAYNV</sequence>
<comment type="caution">
    <text evidence="2">The sequence shown here is derived from an EMBL/GenBank/DDBJ whole genome shotgun (WGS) entry which is preliminary data.</text>
</comment>
<feature type="transmembrane region" description="Helical" evidence="1">
    <location>
        <begin position="124"/>
        <end position="144"/>
    </location>
</feature>
<feature type="transmembrane region" description="Helical" evidence="1">
    <location>
        <begin position="19"/>
        <end position="38"/>
    </location>
</feature>
<dbReference type="OrthoDB" id="8197395at2759"/>
<dbReference type="Proteomes" id="UP000291343">
    <property type="component" value="Unassembled WGS sequence"/>
</dbReference>
<gene>
    <name evidence="2" type="ORF">LSTR_LSTR005240</name>
</gene>
<evidence type="ECO:0000313" key="3">
    <source>
        <dbReference type="Proteomes" id="UP000291343"/>
    </source>
</evidence>
<name>A0A482XCE8_LAOST</name>
<dbReference type="SMR" id="A0A482XCE8"/>
<reference evidence="2 3" key="1">
    <citation type="journal article" date="2017" name="Gigascience">
        <title>Genome sequence of the small brown planthopper, Laodelphax striatellus.</title>
        <authorList>
            <person name="Zhu J."/>
            <person name="Jiang F."/>
            <person name="Wang X."/>
            <person name="Yang P."/>
            <person name="Bao Y."/>
            <person name="Zhao W."/>
            <person name="Wang W."/>
            <person name="Lu H."/>
            <person name="Wang Q."/>
            <person name="Cui N."/>
            <person name="Li J."/>
            <person name="Chen X."/>
            <person name="Luo L."/>
            <person name="Yu J."/>
            <person name="Kang L."/>
            <person name="Cui F."/>
        </authorList>
    </citation>
    <scope>NUCLEOTIDE SEQUENCE [LARGE SCALE GENOMIC DNA]</scope>
    <source>
        <strain evidence="2">Lst14</strain>
    </source>
</reference>